<dbReference type="EMBL" id="JACSQB010000021">
    <property type="protein sequence ID" value="MBD8045926.1"/>
    <property type="molecule type" value="Genomic_DNA"/>
</dbReference>
<comment type="caution">
    <text evidence="1">The sequence shown here is derived from an EMBL/GenBank/DDBJ whole genome shotgun (WGS) entry which is preliminary data.</text>
</comment>
<protein>
    <submittedName>
        <fullName evidence="1">Uncharacterized protein</fullName>
    </submittedName>
</protein>
<accession>A0ABR8YPH3</accession>
<reference evidence="1 2" key="1">
    <citation type="submission" date="2020-08" db="EMBL/GenBank/DDBJ databases">
        <title>A Genomic Blueprint of the Chicken Gut Microbiome.</title>
        <authorList>
            <person name="Gilroy R."/>
            <person name="Ravi A."/>
            <person name="Getino M."/>
            <person name="Pursley I."/>
            <person name="Horton D.L."/>
            <person name="Alikhan N.-F."/>
            <person name="Baker D."/>
            <person name="Gharbi K."/>
            <person name="Hall N."/>
            <person name="Watson M."/>
            <person name="Adriaenssens E.M."/>
            <person name="Foster-Nyarko E."/>
            <person name="Jarju S."/>
            <person name="Secka A."/>
            <person name="Antonio M."/>
            <person name="Oren A."/>
            <person name="Chaudhuri R."/>
            <person name="La Ragione R.M."/>
            <person name="Hildebrand F."/>
            <person name="Pallen M.J."/>
        </authorList>
    </citation>
    <scope>NUCLEOTIDE SEQUENCE [LARGE SCALE GENOMIC DNA]</scope>
    <source>
        <strain evidence="1 2">N37</strain>
    </source>
</reference>
<dbReference type="Proteomes" id="UP000627166">
    <property type="component" value="Unassembled WGS sequence"/>
</dbReference>
<name>A0ABR8YPH3_9CLOT</name>
<gene>
    <name evidence="1" type="ORF">H9637_02530</name>
</gene>
<keyword evidence="2" id="KW-1185">Reference proteome</keyword>
<evidence type="ECO:0000313" key="2">
    <source>
        <dbReference type="Proteomes" id="UP000627166"/>
    </source>
</evidence>
<proteinExistence type="predicted"/>
<evidence type="ECO:0000313" key="1">
    <source>
        <dbReference type="EMBL" id="MBD8045926.1"/>
    </source>
</evidence>
<organism evidence="1 2">
    <name type="scientific">Clostridium faecium</name>
    <dbReference type="NCBI Taxonomy" id="2762223"/>
    <lineage>
        <taxon>Bacteria</taxon>
        <taxon>Bacillati</taxon>
        <taxon>Bacillota</taxon>
        <taxon>Clostridia</taxon>
        <taxon>Eubacteriales</taxon>
        <taxon>Clostridiaceae</taxon>
        <taxon>Clostridium</taxon>
    </lineage>
</organism>
<sequence length="107" mass="12117">MCIPVYSAAPPSTYFSLRERCQGIFKDDDMFNCYTNVKKLYIIIGNKISGASETIDILLKDDRKAAMNNLLLLESSKFGQKSIEGNLINCNEVKNKIKTFLTENINQ</sequence>